<evidence type="ECO:0008006" key="3">
    <source>
        <dbReference type="Google" id="ProtNLM"/>
    </source>
</evidence>
<evidence type="ECO:0000313" key="2">
    <source>
        <dbReference type="Proteomes" id="UP001500013"/>
    </source>
</evidence>
<dbReference type="EMBL" id="BAAAPU010000007">
    <property type="protein sequence ID" value="GAA1981248.1"/>
    <property type="molecule type" value="Genomic_DNA"/>
</dbReference>
<dbReference type="SUPFAM" id="SSF52540">
    <property type="entry name" value="P-loop containing nucleoside triphosphate hydrolases"/>
    <property type="match status" value="1"/>
</dbReference>
<name>A0ABN2S6E1_9MICO</name>
<organism evidence="1 2">
    <name type="scientific">Terrabacter lapilli</name>
    <dbReference type="NCBI Taxonomy" id="436231"/>
    <lineage>
        <taxon>Bacteria</taxon>
        <taxon>Bacillati</taxon>
        <taxon>Actinomycetota</taxon>
        <taxon>Actinomycetes</taxon>
        <taxon>Micrococcales</taxon>
        <taxon>Intrasporangiaceae</taxon>
        <taxon>Terrabacter</taxon>
    </lineage>
</organism>
<proteinExistence type="predicted"/>
<sequence length="292" mass="31783">MVEGLPGSGKSTTAHGIATWLAGQQVPVEHWAEGRVDHPVDFEQVAVLGTDQLVVMAAELAQESPGTEQLLLGAAERLGDVWVVRHQLHAALPAAVVDRLRAHDAYDGDVKADVHAHVLTESWRRFGREFPGTESAPVQVWECVLVQNPVCALVARADQSVDVLARHVAGLVEAVRDHAPALVYLDTGDPRAALERAAAERPVEWLDSVIDYHTSQGLGLRCGYVGFDGYVEFMRRRREMELEVLEVLDLPTLVVPVGDVRWDQHTAAIRAFVAEHLGVAGDPSRPGAHQVA</sequence>
<gene>
    <name evidence="1" type="ORF">GCM10009817_22910</name>
</gene>
<comment type="caution">
    <text evidence="1">The sequence shown here is derived from an EMBL/GenBank/DDBJ whole genome shotgun (WGS) entry which is preliminary data.</text>
</comment>
<reference evidence="1 2" key="1">
    <citation type="journal article" date="2019" name="Int. J. Syst. Evol. Microbiol.">
        <title>The Global Catalogue of Microorganisms (GCM) 10K type strain sequencing project: providing services to taxonomists for standard genome sequencing and annotation.</title>
        <authorList>
            <consortium name="The Broad Institute Genomics Platform"/>
            <consortium name="The Broad Institute Genome Sequencing Center for Infectious Disease"/>
            <person name="Wu L."/>
            <person name="Ma J."/>
        </authorList>
    </citation>
    <scope>NUCLEOTIDE SEQUENCE [LARGE SCALE GENOMIC DNA]</scope>
    <source>
        <strain evidence="1 2">JCM 15628</strain>
    </source>
</reference>
<evidence type="ECO:0000313" key="1">
    <source>
        <dbReference type="EMBL" id="GAA1981248.1"/>
    </source>
</evidence>
<dbReference type="InterPro" id="IPR027417">
    <property type="entry name" value="P-loop_NTPase"/>
</dbReference>
<protein>
    <recommendedName>
        <fullName evidence="3">NadR/Ttd14 AAA domain-containing protein</fullName>
    </recommendedName>
</protein>
<accession>A0ABN2S6E1</accession>
<dbReference type="Proteomes" id="UP001500013">
    <property type="component" value="Unassembled WGS sequence"/>
</dbReference>
<keyword evidence="2" id="KW-1185">Reference proteome</keyword>